<name>A0ABS4I0M8_9BACL</name>
<keyword evidence="1" id="KW-0472">Membrane</keyword>
<proteinExistence type="predicted"/>
<keyword evidence="1" id="KW-0812">Transmembrane</keyword>
<evidence type="ECO:0000313" key="2">
    <source>
        <dbReference type="EMBL" id="MBP1964358.1"/>
    </source>
</evidence>
<reference evidence="2 3" key="1">
    <citation type="submission" date="2021-03" db="EMBL/GenBank/DDBJ databases">
        <title>Genomic Encyclopedia of Type Strains, Phase IV (KMG-IV): sequencing the most valuable type-strain genomes for metagenomic binning, comparative biology and taxonomic classification.</title>
        <authorList>
            <person name="Goeker M."/>
        </authorList>
    </citation>
    <scope>NUCLEOTIDE SEQUENCE [LARGE SCALE GENOMIC DNA]</scope>
    <source>
        <strain evidence="2 3">DSM 24950</strain>
    </source>
</reference>
<feature type="transmembrane region" description="Helical" evidence="1">
    <location>
        <begin position="141"/>
        <end position="164"/>
    </location>
</feature>
<feature type="transmembrane region" description="Helical" evidence="1">
    <location>
        <begin position="184"/>
        <end position="202"/>
    </location>
</feature>
<dbReference type="Pfam" id="PF05145">
    <property type="entry name" value="AbrB"/>
    <property type="match status" value="1"/>
</dbReference>
<feature type="transmembrane region" description="Helical" evidence="1">
    <location>
        <begin position="264"/>
        <end position="285"/>
    </location>
</feature>
<dbReference type="NCBIfam" id="TIGR03082">
    <property type="entry name" value="Gneg_AbrB_dup"/>
    <property type="match status" value="2"/>
</dbReference>
<protein>
    <submittedName>
        <fullName evidence="2">Membrane AbrB-like protein</fullName>
    </submittedName>
</protein>
<keyword evidence="3" id="KW-1185">Reference proteome</keyword>
<dbReference type="PANTHER" id="PTHR38457:SF1">
    <property type="entry name" value="REGULATOR ABRB-RELATED"/>
    <property type="match status" value="1"/>
</dbReference>
<dbReference type="InterPro" id="IPR017516">
    <property type="entry name" value="AbrB_dup"/>
</dbReference>
<accession>A0ABS4I0M8</accession>
<organism evidence="2 3">
    <name type="scientific">Paenibacillus aceris</name>
    <dbReference type="NCBI Taxonomy" id="869555"/>
    <lineage>
        <taxon>Bacteria</taxon>
        <taxon>Bacillati</taxon>
        <taxon>Bacillota</taxon>
        <taxon>Bacilli</taxon>
        <taxon>Bacillales</taxon>
        <taxon>Paenibacillaceae</taxon>
        <taxon>Paenibacillus</taxon>
    </lineage>
</organism>
<evidence type="ECO:0000256" key="1">
    <source>
        <dbReference type="SAM" id="Phobius"/>
    </source>
</evidence>
<gene>
    <name evidence="2" type="ORF">J2Z65_003581</name>
</gene>
<dbReference type="InterPro" id="IPR007820">
    <property type="entry name" value="AbrB_fam"/>
</dbReference>
<evidence type="ECO:0000313" key="3">
    <source>
        <dbReference type="Proteomes" id="UP001519344"/>
    </source>
</evidence>
<feature type="transmembrane region" description="Helical" evidence="1">
    <location>
        <begin position="331"/>
        <end position="349"/>
    </location>
</feature>
<keyword evidence="1" id="KW-1133">Transmembrane helix</keyword>
<dbReference type="PIRSF" id="PIRSF038991">
    <property type="entry name" value="Protein_AbrB"/>
    <property type="match status" value="1"/>
</dbReference>
<dbReference type="RefSeq" id="WP_167060260.1">
    <property type="nucleotide sequence ID" value="NZ_JAAOZR010000023.1"/>
</dbReference>
<dbReference type="EMBL" id="JAGGKV010000008">
    <property type="protein sequence ID" value="MBP1964358.1"/>
    <property type="molecule type" value="Genomic_DNA"/>
</dbReference>
<dbReference type="PANTHER" id="PTHR38457">
    <property type="entry name" value="REGULATOR ABRB-RELATED"/>
    <property type="match status" value="1"/>
</dbReference>
<feature type="transmembrane region" description="Helical" evidence="1">
    <location>
        <begin position="209"/>
        <end position="229"/>
    </location>
</feature>
<sequence length="362" mass="38965">MIRFIVTLALALVGGLLFTVIHSPLPWLLGPMVLAFLGARFLKKVKPFWPSYLRDTALIIIGYSIGLSFTMGTLKEMGQQLPSMILMTVLLLLFSALIAVCVSKLSGLPLPTVLMGSIPGGLSQMIILAEDTEGIDLTVMTFLQVSRLMMIIFCVPLLVFSPLFGGDRSAITESAEVSAYWSDLFPNIFLFAFVCVAFALLAKKIRFPSAYLLGPMIVTAILHLSGVSGPALPSSLLQFSQLLIGTYVGLLLRPESLTHKVRIIGLAIVSGMVLILGSLGLSAMLSHMHGVSAATAFLAMAPGGMDQMGIMAKEVQADIATVSCYQLFRTWFIFFAVPPLLKLAFKYLIPGAKAGKKMAEGN</sequence>
<comment type="caution">
    <text evidence="2">The sequence shown here is derived from an EMBL/GenBank/DDBJ whole genome shotgun (WGS) entry which is preliminary data.</text>
</comment>
<feature type="transmembrane region" description="Helical" evidence="1">
    <location>
        <begin position="51"/>
        <end position="72"/>
    </location>
</feature>
<feature type="transmembrane region" description="Helical" evidence="1">
    <location>
        <begin position="111"/>
        <end position="129"/>
    </location>
</feature>
<dbReference type="Proteomes" id="UP001519344">
    <property type="component" value="Unassembled WGS sequence"/>
</dbReference>
<feature type="transmembrane region" description="Helical" evidence="1">
    <location>
        <begin position="84"/>
        <end position="105"/>
    </location>
</feature>